<feature type="signal peptide" evidence="2">
    <location>
        <begin position="1"/>
        <end position="22"/>
    </location>
</feature>
<gene>
    <name evidence="3" type="ORF">GALMADRAFT_1269358</name>
</gene>
<dbReference type="Proteomes" id="UP000027222">
    <property type="component" value="Unassembled WGS sequence"/>
</dbReference>
<reference evidence="4" key="1">
    <citation type="journal article" date="2014" name="Proc. Natl. Acad. Sci. U.S.A.">
        <title>Extensive sampling of basidiomycete genomes demonstrates inadequacy of the white-rot/brown-rot paradigm for wood decay fungi.</title>
        <authorList>
            <person name="Riley R."/>
            <person name="Salamov A.A."/>
            <person name="Brown D.W."/>
            <person name="Nagy L.G."/>
            <person name="Floudas D."/>
            <person name="Held B.W."/>
            <person name="Levasseur A."/>
            <person name="Lombard V."/>
            <person name="Morin E."/>
            <person name="Otillar R."/>
            <person name="Lindquist E.A."/>
            <person name="Sun H."/>
            <person name="LaButti K.M."/>
            <person name="Schmutz J."/>
            <person name="Jabbour D."/>
            <person name="Luo H."/>
            <person name="Baker S.E."/>
            <person name="Pisabarro A.G."/>
            <person name="Walton J.D."/>
            <person name="Blanchette R.A."/>
            <person name="Henrissat B."/>
            <person name="Martin F."/>
            <person name="Cullen D."/>
            <person name="Hibbett D.S."/>
            <person name="Grigoriev I.V."/>
        </authorList>
    </citation>
    <scope>NUCLEOTIDE SEQUENCE [LARGE SCALE GENOMIC DNA]</scope>
    <source>
        <strain evidence="4">CBS 339.88</strain>
    </source>
</reference>
<proteinExistence type="predicted"/>
<protein>
    <recommendedName>
        <fullName evidence="5">Secreted protein</fullName>
    </recommendedName>
</protein>
<name>A0A067T6G9_GALM3</name>
<sequence>MISSASTLLLVTLVFNAASVFGAPVRIPDAASEVVARAELSTPVQPVARAAIVDVEDHRRRSELGTVSRRSARLITERDEPFSDIVVTREPDPSPNRTRHLCEGDHSDHHQGHRPRYPRRRSCLCPNRRHSLWTV</sequence>
<dbReference type="AlphaFoldDB" id="A0A067T6G9"/>
<accession>A0A067T6G9</accession>
<dbReference type="HOGENOM" id="CLU_1885937_0_0_1"/>
<feature type="compositionally biased region" description="Basic and acidic residues" evidence="1">
    <location>
        <begin position="100"/>
        <end position="110"/>
    </location>
</feature>
<feature type="chain" id="PRO_5001646492" description="Secreted protein" evidence="2">
    <location>
        <begin position="23"/>
        <end position="135"/>
    </location>
</feature>
<evidence type="ECO:0000313" key="3">
    <source>
        <dbReference type="EMBL" id="KDR78795.1"/>
    </source>
</evidence>
<dbReference type="EMBL" id="KL142374">
    <property type="protein sequence ID" value="KDR78795.1"/>
    <property type="molecule type" value="Genomic_DNA"/>
</dbReference>
<evidence type="ECO:0000256" key="2">
    <source>
        <dbReference type="SAM" id="SignalP"/>
    </source>
</evidence>
<evidence type="ECO:0008006" key="5">
    <source>
        <dbReference type="Google" id="ProtNLM"/>
    </source>
</evidence>
<keyword evidence="4" id="KW-1185">Reference proteome</keyword>
<evidence type="ECO:0000256" key="1">
    <source>
        <dbReference type="SAM" id="MobiDB-lite"/>
    </source>
</evidence>
<dbReference type="STRING" id="685588.A0A067T6G9"/>
<dbReference type="OrthoDB" id="3068363at2759"/>
<feature type="compositionally biased region" description="Basic residues" evidence="1">
    <location>
        <begin position="111"/>
        <end position="120"/>
    </location>
</feature>
<keyword evidence="2" id="KW-0732">Signal</keyword>
<evidence type="ECO:0000313" key="4">
    <source>
        <dbReference type="Proteomes" id="UP000027222"/>
    </source>
</evidence>
<organism evidence="3 4">
    <name type="scientific">Galerina marginata (strain CBS 339.88)</name>
    <dbReference type="NCBI Taxonomy" id="685588"/>
    <lineage>
        <taxon>Eukaryota</taxon>
        <taxon>Fungi</taxon>
        <taxon>Dikarya</taxon>
        <taxon>Basidiomycota</taxon>
        <taxon>Agaricomycotina</taxon>
        <taxon>Agaricomycetes</taxon>
        <taxon>Agaricomycetidae</taxon>
        <taxon>Agaricales</taxon>
        <taxon>Agaricineae</taxon>
        <taxon>Strophariaceae</taxon>
        <taxon>Galerina</taxon>
    </lineage>
</organism>
<feature type="region of interest" description="Disordered" evidence="1">
    <location>
        <begin position="86"/>
        <end position="120"/>
    </location>
</feature>